<evidence type="ECO:0000256" key="7">
    <source>
        <dbReference type="ARBA" id="ARBA00022801"/>
    </source>
</evidence>
<comment type="cofactor">
    <cofactor evidence="1">
        <name>Mg(2+)</name>
        <dbReference type="ChEBI" id="CHEBI:18420"/>
    </cofactor>
</comment>
<comment type="caution">
    <text evidence="12">The sequence shown here is derived from an EMBL/GenBank/DDBJ whole genome shotgun (WGS) entry which is preliminary data.</text>
</comment>
<evidence type="ECO:0000256" key="2">
    <source>
        <dbReference type="ARBA" id="ARBA00005135"/>
    </source>
</evidence>
<dbReference type="Gene3D" id="1.20.1440.100">
    <property type="entry name" value="SG protein - dephosphorylation function"/>
    <property type="match status" value="1"/>
</dbReference>
<dbReference type="GO" id="GO:0006564">
    <property type="term" value="P:L-serine biosynthetic process"/>
    <property type="evidence" value="ECO:0007669"/>
    <property type="project" value="UniProtKB-KW"/>
</dbReference>
<protein>
    <recommendedName>
        <fullName evidence="4">phosphoserine phosphatase</fullName>
        <ecNumber evidence="4">3.1.3.3</ecNumber>
    </recommendedName>
</protein>
<dbReference type="NCBIfam" id="TIGR01488">
    <property type="entry name" value="HAD-SF-IB"/>
    <property type="match status" value="1"/>
</dbReference>
<evidence type="ECO:0000256" key="6">
    <source>
        <dbReference type="ARBA" id="ARBA00022723"/>
    </source>
</evidence>
<dbReference type="SUPFAM" id="SSF56784">
    <property type="entry name" value="HAD-like"/>
    <property type="match status" value="1"/>
</dbReference>
<comment type="catalytic activity">
    <reaction evidence="10">
        <text>O-phospho-L-serine + H2O = L-serine + phosphate</text>
        <dbReference type="Rhea" id="RHEA:21208"/>
        <dbReference type="ChEBI" id="CHEBI:15377"/>
        <dbReference type="ChEBI" id="CHEBI:33384"/>
        <dbReference type="ChEBI" id="CHEBI:43474"/>
        <dbReference type="ChEBI" id="CHEBI:57524"/>
        <dbReference type="EC" id="3.1.3.3"/>
    </reaction>
</comment>
<organism evidence="12 13">
    <name type="scientific">Marinisporobacter balticus</name>
    <dbReference type="NCBI Taxonomy" id="2018667"/>
    <lineage>
        <taxon>Bacteria</taxon>
        <taxon>Bacillati</taxon>
        <taxon>Bacillota</taxon>
        <taxon>Clostridia</taxon>
        <taxon>Peptostreptococcales</taxon>
        <taxon>Thermotaleaceae</taxon>
        <taxon>Marinisporobacter</taxon>
    </lineage>
</organism>
<evidence type="ECO:0000256" key="11">
    <source>
        <dbReference type="ARBA" id="ARBA00048523"/>
    </source>
</evidence>
<dbReference type="NCBIfam" id="TIGR01490">
    <property type="entry name" value="HAD-SF-IB-hyp1"/>
    <property type="match status" value="1"/>
</dbReference>
<dbReference type="InterPro" id="IPR006385">
    <property type="entry name" value="HAD_hydro_SerB1"/>
</dbReference>
<comment type="pathway">
    <text evidence="2">Amino-acid biosynthesis; L-serine biosynthesis; L-serine from 3-phospho-D-glycerate: step 3/3.</text>
</comment>
<dbReference type="EC" id="3.1.3.3" evidence="4"/>
<dbReference type="PANTHER" id="PTHR43344">
    <property type="entry name" value="PHOSPHOSERINE PHOSPHATASE"/>
    <property type="match status" value="1"/>
</dbReference>
<reference evidence="12 13" key="1">
    <citation type="submission" date="2019-03" db="EMBL/GenBank/DDBJ databases">
        <title>Genomic Encyclopedia of Type Strains, Phase IV (KMG-IV): sequencing the most valuable type-strain genomes for metagenomic binning, comparative biology and taxonomic classification.</title>
        <authorList>
            <person name="Goeker M."/>
        </authorList>
    </citation>
    <scope>NUCLEOTIDE SEQUENCE [LARGE SCALE GENOMIC DNA]</scope>
    <source>
        <strain evidence="12 13">DSM 102940</strain>
    </source>
</reference>
<dbReference type="Gene3D" id="3.40.50.1000">
    <property type="entry name" value="HAD superfamily/HAD-like"/>
    <property type="match status" value="1"/>
</dbReference>
<dbReference type="PANTHER" id="PTHR43344:SF2">
    <property type="entry name" value="PHOSPHOSERINE PHOSPHATASE"/>
    <property type="match status" value="1"/>
</dbReference>
<evidence type="ECO:0000256" key="8">
    <source>
        <dbReference type="ARBA" id="ARBA00022842"/>
    </source>
</evidence>
<evidence type="ECO:0000256" key="9">
    <source>
        <dbReference type="ARBA" id="ARBA00023299"/>
    </source>
</evidence>
<name>A0A4R2L3U3_9FIRM</name>
<accession>A0A4R2L3U3</accession>
<evidence type="ECO:0000256" key="3">
    <source>
        <dbReference type="ARBA" id="ARBA00009184"/>
    </source>
</evidence>
<dbReference type="InterPro" id="IPR036412">
    <property type="entry name" value="HAD-like_sf"/>
</dbReference>
<dbReference type="AlphaFoldDB" id="A0A4R2L3U3"/>
<dbReference type="InterPro" id="IPR023214">
    <property type="entry name" value="HAD_sf"/>
</dbReference>
<evidence type="ECO:0000313" key="12">
    <source>
        <dbReference type="EMBL" id="TCO73795.1"/>
    </source>
</evidence>
<proteinExistence type="inferred from homology"/>
<dbReference type="Proteomes" id="UP000294919">
    <property type="component" value="Unassembled WGS sequence"/>
</dbReference>
<dbReference type="GO" id="GO:0005737">
    <property type="term" value="C:cytoplasm"/>
    <property type="evidence" value="ECO:0007669"/>
    <property type="project" value="TreeGrafter"/>
</dbReference>
<keyword evidence="9" id="KW-0718">Serine biosynthesis</keyword>
<evidence type="ECO:0000256" key="1">
    <source>
        <dbReference type="ARBA" id="ARBA00001946"/>
    </source>
</evidence>
<gene>
    <name evidence="12" type="ORF">EV214_11428</name>
</gene>
<keyword evidence="8" id="KW-0460">Magnesium</keyword>
<dbReference type="CDD" id="cd02612">
    <property type="entry name" value="HAD_PGPPase"/>
    <property type="match status" value="1"/>
</dbReference>
<comment type="similarity">
    <text evidence="3">Belongs to the HAD-like hydrolase superfamily. SerB family.</text>
</comment>
<dbReference type="EMBL" id="SLWV01000014">
    <property type="protein sequence ID" value="TCO73795.1"/>
    <property type="molecule type" value="Genomic_DNA"/>
</dbReference>
<dbReference type="Pfam" id="PF12710">
    <property type="entry name" value="HAD"/>
    <property type="match status" value="1"/>
</dbReference>
<comment type="catalytic activity">
    <reaction evidence="11">
        <text>O-phospho-D-serine + H2O = D-serine + phosphate</text>
        <dbReference type="Rhea" id="RHEA:24873"/>
        <dbReference type="ChEBI" id="CHEBI:15377"/>
        <dbReference type="ChEBI" id="CHEBI:35247"/>
        <dbReference type="ChEBI" id="CHEBI:43474"/>
        <dbReference type="ChEBI" id="CHEBI:58680"/>
        <dbReference type="EC" id="3.1.3.3"/>
    </reaction>
</comment>
<keyword evidence="13" id="KW-1185">Reference proteome</keyword>
<keyword evidence="5" id="KW-0028">Amino-acid biosynthesis</keyword>
<keyword evidence="7 12" id="KW-0378">Hydrolase</keyword>
<dbReference type="GO" id="GO:0036424">
    <property type="term" value="F:L-phosphoserine phosphatase activity"/>
    <property type="evidence" value="ECO:0007669"/>
    <property type="project" value="TreeGrafter"/>
</dbReference>
<evidence type="ECO:0000256" key="4">
    <source>
        <dbReference type="ARBA" id="ARBA00012640"/>
    </source>
</evidence>
<evidence type="ECO:0000256" key="10">
    <source>
        <dbReference type="ARBA" id="ARBA00048138"/>
    </source>
</evidence>
<dbReference type="InterPro" id="IPR050582">
    <property type="entry name" value="HAD-like_SerB"/>
</dbReference>
<dbReference type="GO" id="GO:0000287">
    <property type="term" value="F:magnesium ion binding"/>
    <property type="evidence" value="ECO:0007669"/>
    <property type="project" value="TreeGrafter"/>
</dbReference>
<dbReference type="OrthoDB" id="9794212at2"/>
<evidence type="ECO:0000313" key="13">
    <source>
        <dbReference type="Proteomes" id="UP000294919"/>
    </source>
</evidence>
<evidence type="ECO:0000256" key="5">
    <source>
        <dbReference type="ARBA" id="ARBA00022605"/>
    </source>
</evidence>
<dbReference type="RefSeq" id="WP_132245654.1">
    <property type="nucleotide sequence ID" value="NZ_SLWV01000014.1"/>
</dbReference>
<sequence>MTIAAFFDIDGTLYRNSLMVEHFKKLVKYEVLDASLWHNHAKNTYNNWDKRQGNYDDYLLEIAQIYIDSMKGLNAKQMDFISNQVIQLKGDRVYRYTRERIHWHKKHNHKIIFISGSPSYLVEKMAHKYNVLDFKGTEYITDKDGFFTGEIIQMWDAENKQKSMLSFKEKYNISMENSYAYGDTNGDFSMFQMVGHPIAINPTKELLQNIFEDEKMKKKIAIIVERKDVIYSLDTNIKIF</sequence>
<keyword evidence="6" id="KW-0479">Metal-binding</keyword>